<dbReference type="PROSITE" id="PS51059">
    <property type="entry name" value="PARP_CATALYTIC"/>
    <property type="match status" value="1"/>
</dbReference>
<dbReference type="GO" id="GO:1990404">
    <property type="term" value="F:NAD+-protein mono-ADP-ribosyltransferase activity"/>
    <property type="evidence" value="ECO:0007669"/>
    <property type="project" value="TreeGrafter"/>
</dbReference>
<protein>
    <recommendedName>
        <fullName evidence="2">PARP catalytic domain-containing protein</fullName>
    </recommendedName>
</protein>
<dbReference type="Gene3D" id="3.90.228.10">
    <property type="match status" value="1"/>
</dbReference>
<evidence type="ECO:0000313" key="4">
    <source>
        <dbReference type="Proteomes" id="UP000594262"/>
    </source>
</evidence>
<dbReference type="InterPro" id="IPR051712">
    <property type="entry name" value="ARTD-AVP"/>
</dbReference>
<feature type="compositionally biased region" description="Low complexity" evidence="1">
    <location>
        <begin position="322"/>
        <end position="339"/>
    </location>
</feature>
<dbReference type="EnsemblMetazoa" id="CLYHEMT004935.1">
    <property type="protein sequence ID" value="CLYHEMP004935.1"/>
    <property type="gene ID" value="CLYHEMG004935"/>
</dbReference>
<name>A0A7M5V7R2_9CNID</name>
<dbReference type="InterPro" id="IPR012317">
    <property type="entry name" value="Poly(ADP-ribose)pol_cat_dom"/>
</dbReference>
<dbReference type="PANTHER" id="PTHR45740">
    <property type="entry name" value="POLY [ADP-RIBOSE] POLYMERASE"/>
    <property type="match status" value="1"/>
</dbReference>
<feature type="region of interest" description="Disordered" evidence="1">
    <location>
        <begin position="307"/>
        <end position="339"/>
    </location>
</feature>
<accession>A0A7M5V7R2</accession>
<dbReference type="PANTHER" id="PTHR45740:SF2">
    <property type="entry name" value="POLY [ADP-RIBOSE] POLYMERASE"/>
    <property type="match status" value="1"/>
</dbReference>
<dbReference type="Proteomes" id="UP000594262">
    <property type="component" value="Unplaced"/>
</dbReference>
<evidence type="ECO:0000313" key="3">
    <source>
        <dbReference type="EnsemblMetazoa" id="CLYHEMP004935.1"/>
    </source>
</evidence>
<evidence type="ECO:0000259" key="2">
    <source>
        <dbReference type="PROSITE" id="PS51059"/>
    </source>
</evidence>
<dbReference type="OrthoDB" id="6133115at2759"/>
<reference evidence="3" key="1">
    <citation type="submission" date="2021-01" db="UniProtKB">
        <authorList>
            <consortium name="EnsemblMetazoa"/>
        </authorList>
    </citation>
    <scope>IDENTIFICATION</scope>
</reference>
<dbReference type="GO" id="GO:0005634">
    <property type="term" value="C:nucleus"/>
    <property type="evidence" value="ECO:0007669"/>
    <property type="project" value="TreeGrafter"/>
</dbReference>
<dbReference type="AlphaFoldDB" id="A0A7M5V7R2"/>
<dbReference type="GO" id="GO:0003950">
    <property type="term" value="F:NAD+ poly-ADP-ribosyltransferase activity"/>
    <property type="evidence" value="ECO:0007669"/>
    <property type="project" value="InterPro"/>
</dbReference>
<organism evidence="3 4">
    <name type="scientific">Clytia hemisphaerica</name>
    <dbReference type="NCBI Taxonomy" id="252671"/>
    <lineage>
        <taxon>Eukaryota</taxon>
        <taxon>Metazoa</taxon>
        <taxon>Cnidaria</taxon>
        <taxon>Hydrozoa</taxon>
        <taxon>Hydroidolina</taxon>
        <taxon>Leptothecata</taxon>
        <taxon>Obeliida</taxon>
        <taxon>Clytiidae</taxon>
        <taxon>Clytia</taxon>
    </lineage>
</organism>
<keyword evidence="4" id="KW-1185">Reference proteome</keyword>
<sequence>PDYNNIRYMFVAKVLAGKFTKGNPDFKRPPPTPSDPHTLYDSCVDNISLPSMYIVFERDQCYPQYLITFRVWDEIMTASNVTNIVQNTRIASSSQIRHLSQNNQSKLPNSLTTHSMKTNSSNGLVQGPSYQTYQTKTNALNHSKPIATSNIYNLKNSSTPINNTRSKPNYSATLALSTLGNTSTNLSSNQSSYYASANAPSYSSFTNVTINISISSNKPSYSTTATTSAIQSSNMPSYSTASAIQSSNTPSCSTTISSSNISNYWTCRNSNITSSLTNRSRPDTAIYYLTPQSKRKILKKLPSNAVSTFHVATPPPPRSKKSSTASKKTNNSNKKCTIS</sequence>
<feature type="domain" description="PARP catalytic" evidence="2">
    <location>
        <begin position="1"/>
        <end position="91"/>
    </location>
</feature>
<dbReference type="SUPFAM" id="SSF56399">
    <property type="entry name" value="ADP-ribosylation"/>
    <property type="match status" value="1"/>
</dbReference>
<proteinExistence type="predicted"/>
<evidence type="ECO:0000256" key="1">
    <source>
        <dbReference type="SAM" id="MobiDB-lite"/>
    </source>
</evidence>